<evidence type="ECO:0000313" key="10">
    <source>
        <dbReference type="Proteomes" id="UP000184188"/>
    </source>
</evidence>
<dbReference type="Pfam" id="PF12627">
    <property type="entry name" value="PolyA_pol_RNAbd"/>
    <property type="match status" value="1"/>
</dbReference>
<reference evidence="10" key="1">
    <citation type="journal article" date="2017" name="Genome Biol.">
        <title>Comparative genomics reveals high biological diversity and specific adaptations in the industrially and medically important fungal genus Aspergillus.</title>
        <authorList>
            <person name="de Vries R.P."/>
            <person name="Riley R."/>
            <person name="Wiebenga A."/>
            <person name="Aguilar-Osorio G."/>
            <person name="Amillis S."/>
            <person name="Uchima C.A."/>
            <person name="Anderluh G."/>
            <person name="Asadollahi M."/>
            <person name="Askin M."/>
            <person name="Barry K."/>
            <person name="Battaglia E."/>
            <person name="Bayram O."/>
            <person name="Benocci T."/>
            <person name="Braus-Stromeyer S.A."/>
            <person name="Caldana C."/>
            <person name="Canovas D."/>
            <person name="Cerqueira G.C."/>
            <person name="Chen F."/>
            <person name="Chen W."/>
            <person name="Choi C."/>
            <person name="Clum A."/>
            <person name="Dos Santos R.A."/>
            <person name="Damasio A.R."/>
            <person name="Diallinas G."/>
            <person name="Emri T."/>
            <person name="Fekete E."/>
            <person name="Flipphi M."/>
            <person name="Freyberg S."/>
            <person name="Gallo A."/>
            <person name="Gournas C."/>
            <person name="Habgood R."/>
            <person name="Hainaut M."/>
            <person name="Harispe M.L."/>
            <person name="Henrissat B."/>
            <person name="Hilden K.S."/>
            <person name="Hope R."/>
            <person name="Hossain A."/>
            <person name="Karabika E."/>
            <person name="Karaffa L."/>
            <person name="Karanyi Z."/>
            <person name="Krasevec N."/>
            <person name="Kuo A."/>
            <person name="Kusch H."/>
            <person name="LaButti K."/>
            <person name="Lagendijk E.L."/>
            <person name="Lapidus A."/>
            <person name="Levasseur A."/>
            <person name="Lindquist E."/>
            <person name="Lipzen A."/>
            <person name="Logrieco A.F."/>
            <person name="MacCabe A."/>
            <person name="Maekelae M.R."/>
            <person name="Malavazi I."/>
            <person name="Melin P."/>
            <person name="Meyer V."/>
            <person name="Mielnichuk N."/>
            <person name="Miskei M."/>
            <person name="Molnar A.P."/>
            <person name="Mule G."/>
            <person name="Ngan C.Y."/>
            <person name="Orejas M."/>
            <person name="Orosz E."/>
            <person name="Ouedraogo J.P."/>
            <person name="Overkamp K.M."/>
            <person name="Park H.-S."/>
            <person name="Perrone G."/>
            <person name="Piumi F."/>
            <person name="Punt P.J."/>
            <person name="Ram A.F."/>
            <person name="Ramon A."/>
            <person name="Rauscher S."/>
            <person name="Record E."/>
            <person name="Riano-Pachon D.M."/>
            <person name="Robert V."/>
            <person name="Roehrig J."/>
            <person name="Ruller R."/>
            <person name="Salamov A."/>
            <person name="Salih N.S."/>
            <person name="Samson R.A."/>
            <person name="Sandor E."/>
            <person name="Sanguinetti M."/>
            <person name="Schuetze T."/>
            <person name="Sepcic K."/>
            <person name="Shelest E."/>
            <person name="Sherlock G."/>
            <person name="Sophianopoulou V."/>
            <person name="Squina F.M."/>
            <person name="Sun H."/>
            <person name="Susca A."/>
            <person name="Todd R.B."/>
            <person name="Tsang A."/>
            <person name="Unkles S.E."/>
            <person name="van de Wiele N."/>
            <person name="van Rossen-Uffink D."/>
            <person name="Oliveira J.V."/>
            <person name="Vesth T.C."/>
            <person name="Visser J."/>
            <person name="Yu J.-H."/>
            <person name="Zhou M."/>
            <person name="Andersen M.R."/>
            <person name="Archer D.B."/>
            <person name="Baker S.E."/>
            <person name="Benoit I."/>
            <person name="Brakhage A.A."/>
            <person name="Braus G.H."/>
            <person name="Fischer R."/>
            <person name="Frisvad J.C."/>
            <person name="Goldman G.H."/>
            <person name="Houbraken J."/>
            <person name="Oakley B."/>
            <person name="Pocsi I."/>
            <person name="Scazzocchio C."/>
            <person name="Seiboth B."/>
            <person name="vanKuyk P.A."/>
            <person name="Wortman J."/>
            <person name="Dyer P.S."/>
            <person name="Grigoriev I.V."/>
        </authorList>
    </citation>
    <scope>NUCLEOTIDE SEQUENCE [LARGE SCALE GENOMIC DNA]</scope>
    <source>
        <strain evidence="10">CBS 506.65</strain>
    </source>
</reference>
<keyword evidence="10" id="KW-1185">Reference proteome</keyword>
<dbReference type="SUPFAM" id="SSF81301">
    <property type="entry name" value="Nucleotidyltransferase"/>
    <property type="match status" value="1"/>
</dbReference>
<dbReference type="Gene3D" id="1.10.3090.10">
    <property type="entry name" value="cca-adding enzyme, domain 2"/>
    <property type="match status" value="1"/>
</dbReference>
<comment type="similarity">
    <text evidence="1 6">Belongs to the tRNA nucleotidyltransferase/poly(A) polymerase family.</text>
</comment>
<dbReference type="Pfam" id="PF10521">
    <property type="entry name" value="Tti2"/>
    <property type="match status" value="1"/>
</dbReference>
<keyword evidence="2 6" id="KW-0808">Transferase</keyword>
<dbReference type="Gene3D" id="3.30.460.10">
    <property type="entry name" value="Beta Polymerase, domain 2"/>
    <property type="match status" value="1"/>
</dbReference>
<dbReference type="Proteomes" id="UP000184188">
    <property type="component" value="Unassembled WGS sequence"/>
</dbReference>
<dbReference type="EMBL" id="KV878336">
    <property type="protein sequence ID" value="OJJ51248.1"/>
    <property type="molecule type" value="Genomic_DNA"/>
</dbReference>
<dbReference type="GO" id="GO:0005739">
    <property type="term" value="C:mitochondrion"/>
    <property type="evidence" value="ECO:0007669"/>
    <property type="project" value="UniProtKB-ARBA"/>
</dbReference>
<gene>
    <name evidence="9" type="ORF">ASPZODRAFT_55687</name>
</gene>
<evidence type="ECO:0000256" key="1">
    <source>
        <dbReference type="ARBA" id="ARBA00007265"/>
    </source>
</evidence>
<proteinExistence type="inferred from homology"/>
<dbReference type="GeneID" id="34615019"/>
<dbReference type="OrthoDB" id="445712at2759"/>
<evidence type="ECO:0000256" key="2">
    <source>
        <dbReference type="ARBA" id="ARBA00022679"/>
    </source>
</evidence>
<dbReference type="PANTHER" id="PTHR13734:SF5">
    <property type="entry name" value="CCA TRNA NUCLEOTIDYLTRANSFERASE, MITOCHONDRIAL"/>
    <property type="match status" value="1"/>
</dbReference>
<accession>A0A1L9SVN6</accession>
<dbReference type="STRING" id="1073090.A0A1L9SVN6"/>
<evidence type="ECO:0000256" key="3">
    <source>
        <dbReference type="ARBA" id="ARBA00022741"/>
    </source>
</evidence>
<dbReference type="Pfam" id="PF01743">
    <property type="entry name" value="PolyA_pol"/>
    <property type="match status" value="1"/>
</dbReference>
<dbReference type="VEuPathDB" id="FungiDB:ASPZODRAFT_55687"/>
<sequence length="1092" mass="123172">MDIALTPLENTLKELLLDVAQYIRENDVVAGGSDVVDRPETVLRFTGGWVRDKLLGVDSHDIDVGISSMTGYQFGMALKQYLDVPENLKKYKENHPDGALKEAIVSLHKIDANPEKSKHLETVTTKIFGLDIDLVNLRKETYSEDSRNPQMEFGTAEEDALRRDATINALFYNLNESKLEDLTGSGIEDMKAKLIRTPLEPYQTFKDDPLRVLRLIRFASRLGYRIDADTEKAMQNSDIRDALRLKISKERVGKELESMLRGPDPWHSLQLIDRLELYTTIFANHQDDVIVDLSSWSLAYEALERLLRPVGEGDENIVDRVCAVLVRDANERFYAWLIAAFAPWSLVPGRIAQGPKAKPLPPRTVEVARDSLRSGNNIITVLRDSTTAAESIIDTKFAYLQNNLTGSPAEIRQHIGLCIRSWKKDWRLCTMLAILQEVMGGHDFLEVVGQYDKFLSYIVENNLEDVCDMKPIVNGGEILEALQGRKGPWMARAQDMVVHWQLLHPEITDKKQALDELIKLRAAAHAYLQGQASQETRPEFAPDGLKLDVSLESLWQDISLHSLSKDIERLESLLVAQGYLRTRGPQALAKSDEDAANRLYEWVSTVLRVSTAVSIIAYLHDILPIEKASNTADIIVALASCSSEKDPWTTLETRSKATALLRSYVDRERAKPNPDLWTVVEKTLRQRIRPLFAKTQNPAITAAGRKNFHPVPLPRFDTSTLDPETKPWKIHDVYSTTVFAWLVAQYLPADYEHLERHFPLLVPPMLTLIDDDNISFKTRGCDILSQLLWPIKESKSSILQRTNLSSVFEEAIVPCLLSLPTITPEDESIQLLAAAYPALLSLFKTSYQNSPAGKQLEKDKEKYISSVTKILRDNVISSFHHISSMNPTSTSSFASFPHPRLSTLLVDQITIIVTELQIHTTKYLQEIIPLVYSTLTNPFGTAYLPLLLSAVSTARAVILNAHPRIWRWRGELLGGVCSCWIHVLEEETQIAERKSRGQTIKEPAETLTVETLGRLKKQLKGAVYLLKFVLENPGESDLVEPGQKEAKESISDEFQTLVNADERLRDLLALEIDMTDVEMFGMKTTTNEDRSV</sequence>
<dbReference type="GO" id="GO:0001680">
    <property type="term" value="P:tRNA 3'-terminal CCA addition"/>
    <property type="evidence" value="ECO:0007669"/>
    <property type="project" value="TreeGrafter"/>
</dbReference>
<keyword evidence="4 6" id="KW-0694">RNA-binding</keyword>
<dbReference type="InterPro" id="IPR043519">
    <property type="entry name" value="NT_sf"/>
</dbReference>
<comment type="similarity">
    <text evidence="5">Belongs to the TTI2 family.</text>
</comment>
<dbReference type="FunFam" id="3.30.460.10:FF:000019">
    <property type="entry name" value="tRNA nucleotidyltransferase cca2"/>
    <property type="match status" value="1"/>
</dbReference>
<evidence type="ECO:0008006" key="11">
    <source>
        <dbReference type="Google" id="ProtNLM"/>
    </source>
</evidence>
<dbReference type="SUPFAM" id="SSF48371">
    <property type="entry name" value="ARM repeat"/>
    <property type="match status" value="1"/>
</dbReference>
<dbReference type="GO" id="GO:0052929">
    <property type="term" value="F:ATP:3'-cytidine-cytidine-tRNA adenylyltransferase activity"/>
    <property type="evidence" value="ECO:0007669"/>
    <property type="project" value="TreeGrafter"/>
</dbReference>
<dbReference type="GO" id="GO:0110078">
    <property type="term" value="C:TTT Hsp90 cochaperone complex"/>
    <property type="evidence" value="ECO:0007669"/>
    <property type="project" value="InterPro"/>
</dbReference>
<dbReference type="InterPro" id="IPR018870">
    <property type="entry name" value="Tti2"/>
</dbReference>
<evidence type="ECO:0000256" key="5">
    <source>
        <dbReference type="ARBA" id="ARBA00034736"/>
    </source>
</evidence>
<dbReference type="InterPro" id="IPR011989">
    <property type="entry name" value="ARM-like"/>
</dbReference>
<evidence type="ECO:0000259" key="7">
    <source>
        <dbReference type="Pfam" id="PF01743"/>
    </source>
</evidence>
<organism evidence="9 10">
    <name type="scientific">Penicilliopsis zonata CBS 506.65</name>
    <dbReference type="NCBI Taxonomy" id="1073090"/>
    <lineage>
        <taxon>Eukaryota</taxon>
        <taxon>Fungi</taxon>
        <taxon>Dikarya</taxon>
        <taxon>Ascomycota</taxon>
        <taxon>Pezizomycotina</taxon>
        <taxon>Eurotiomycetes</taxon>
        <taxon>Eurotiomycetidae</taxon>
        <taxon>Eurotiales</taxon>
        <taxon>Aspergillaceae</taxon>
        <taxon>Penicilliopsis</taxon>
    </lineage>
</organism>
<dbReference type="GO" id="GO:0000166">
    <property type="term" value="F:nucleotide binding"/>
    <property type="evidence" value="ECO:0007669"/>
    <property type="project" value="UniProtKB-KW"/>
</dbReference>
<evidence type="ECO:0000256" key="6">
    <source>
        <dbReference type="RuleBase" id="RU003953"/>
    </source>
</evidence>
<protein>
    <recommendedName>
        <fullName evidence="11">Poly A polymerase head domain-containing protein</fullName>
    </recommendedName>
</protein>
<dbReference type="InterPro" id="IPR016024">
    <property type="entry name" value="ARM-type_fold"/>
</dbReference>
<dbReference type="PANTHER" id="PTHR13734">
    <property type="entry name" value="TRNA-NUCLEOTIDYLTRANSFERASE"/>
    <property type="match status" value="1"/>
</dbReference>
<dbReference type="Gene3D" id="1.25.10.10">
    <property type="entry name" value="Leucine-rich Repeat Variant"/>
    <property type="match status" value="1"/>
</dbReference>
<evidence type="ECO:0000313" key="9">
    <source>
        <dbReference type="EMBL" id="OJJ51248.1"/>
    </source>
</evidence>
<dbReference type="GO" id="GO:0003723">
    <property type="term" value="F:RNA binding"/>
    <property type="evidence" value="ECO:0007669"/>
    <property type="project" value="UniProtKB-KW"/>
</dbReference>
<dbReference type="CDD" id="cd05398">
    <property type="entry name" value="NT_ClassII-CCAase"/>
    <property type="match status" value="1"/>
</dbReference>
<dbReference type="SUPFAM" id="SSF81891">
    <property type="entry name" value="Poly A polymerase C-terminal region-like"/>
    <property type="match status" value="1"/>
</dbReference>
<dbReference type="InterPro" id="IPR002646">
    <property type="entry name" value="PolA_pol_head_dom"/>
</dbReference>
<keyword evidence="3" id="KW-0547">Nucleotide-binding</keyword>
<dbReference type="RefSeq" id="XP_022585758.1">
    <property type="nucleotide sequence ID" value="XM_022728555.1"/>
</dbReference>
<evidence type="ECO:0000259" key="8">
    <source>
        <dbReference type="Pfam" id="PF12627"/>
    </source>
</evidence>
<dbReference type="AlphaFoldDB" id="A0A1L9SVN6"/>
<name>A0A1L9SVN6_9EURO</name>
<dbReference type="InterPro" id="IPR032828">
    <property type="entry name" value="PolyA_RNA-bd"/>
</dbReference>
<evidence type="ECO:0000256" key="4">
    <source>
        <dbReference type="ARBA" id="ARBA00022884"/>
    </source>
</evidence>
<feature type="domain" description="Poly A polymerase head" evidence="7">
    <location>
        <begin position="43"/>
        <end position="196"/>
    </location>
</feature>
<dbReference type="GO" id="GO:0052927">
    <property type="term" value="F:CC tRNA cytidylyltransferase activity"/>
    <property type="evidence" value="ECO:0007669"/>
    <property type="project" value="TreeGrafter"/>
</dbReference>
<feature type="domain" description="tRNA nucleotidyltransferase/poly(A) polymerase RNA and SrmB- binding" evidence="8">
    <location>
        <begin position="223"/>
        <end position="282"/>
    </location>
</feature>